<sequence length="185" mass="20407">MTISASNFVSTSTYVTITIAMGYREAQAGFSLPFTYSLFFLFIEPLGALTGAYFTHVHQPYYLSLLSASAPSASSADAQLSTPVSVAMSQLASMYLFFALNEALILRATSDIQVWRAVLLVLLIADFAHLYALKALGPQVYYDVWNWSAGDWGNVPFVYLGALMRICFLRGVGLGTWKTLEKKKK</sequence>
<dbReference type="Pfam" id="PF24803">
    <property type="entry name" value="DUF7704"/>
    <property type="match status" value="1"/>
</dbReference>
<feature type="transmembrane region" description="Helical" evidence="1">
    <location>
        <begin position="34"/>
        <end position="54"/>
    </location>
</feature>
<dbReference type="EMBL" id="MU251246">
    <property type="protein sequence ID" value="KAG9257126.1"/>
    <property type="molecule type" value="Genomic_DNA"/>
</dbReference>
<evidence type="ECO:0000256" key="1">
    <source>
        <dbReference type="SAM" id="Phobius"/>
    </source>
</evidence>
<feature type="transmembrane region" description="Helical" evidence="1">
    <location>
        <begin position="117"/>
        <end position="137"/>
    </location>
</feature>
<comment type="caution">
    <text evidence="3">The sequence shown here is derived from an EMBL/GenBank/DDBJ whole genome shotgun (WGS) entry which is preliminary data.</text>
</comment>
<dbReference type="OrthoDB" id="5313995at2759"/>
<gene>
    <name evidence="3" type="ORF">F5Z01DRAFT_454562</name>
</gene>
<evidence type="ECO:0000313" key="3">
    <source>
        <dbReference type="EMBL" id="KAG9257126.1"/>
    </source>
</evidence>
<protein>
    <recommendedName>
        <fullName evidence="2">DUF7704 domain-containing protein</fullName>
    </recommendedName>
</protein>
<proteinExistence type="predicted"/>
<keyword evidence="1" id="KW-0472">Membrane</keyword>
<evidence type="ECO:0000313" key="4">
    <source>
        <dbReference type="Proteomes" id="UP000887229"/>
    </source>
</evidence>
<feature type="domain" description="DUF7704" evidence="2">
    <location>
        <begin position="31"/>
        <end position="172"/>
    </location>
</feature>
<keyword evidence="4" id="KW-1185">Reference proteome</keyword>
<dbReference type="GeneID" id="70290754"/>
<dbReference type="PANTHER" id="PTHR37019:SF1">
    <property type="entry name" value="EXPERA DOMAIN-CONTAINING PROTEIN"/>
    <property type="match status" value="1"/>
</dbReference>
<keyword evidence="1" id="KW-0812">Transmembrane</keyword>
<feature type="transmembrane region" description="Helical" evidence="1">
    <location>
        <begin position="157"/>
        <end position="177"/>
    </location>
</feature>
<dbReference type="RefSeq" id="XP_046121050.1">
    <property type="nucleotide sequence ID" value="XM_046259851.1"/>
</dbReference>
<evidence type="ECO:0000259" key="2">
    <source>
        <dbReference type="Pfam" id="PF24803"/>
    </source>
</evidence>
<dbReference type="PANTHER" id="PTHR37019">
    <property type="entry name" value="CHROMOSOME 1, WHOLE GENOME SHOTGUN SEQUENCE"/>
    <property type="match status" value="1"/>
</dbReference>
<dbReference type="InterPro" id="IPR056121">
    <property type="entry name" value="DUF7704"/>
</dbReference>
<organism evidence="3 4">
    <name type="scientific">Emericellopsis atlantica</name>
    <dbReference type="NCBI Taxonomy" id="2614577"/>
    <lineage>
        <taxon>Eukaryota</taxon>
        <taxon>Fungi</taxon>
        <taxon>Dikarya</taxon>
        <taxon>Ascomycota</taxon>
        <taxon>Pezizomycotina</taxon>
        <taxon>Sordariomycetes</taxon>
        <taxon>Hypocreomycetidae</taxon>
        <taxon>Hypocreales</taxon>
        <taxon>Bionectriaceae</taxon>
        <taxon>Emericellopsis</taxon>
    </lineage>
</organism>
<keyword evidence="1" id="KW-1133">Transmembrane helix</keyword>
<dbReference type="AlphaFoldDB" id="A0A9P7ZS73"/>
<name>A0A9P7ZS73_9HYPO</name>
<accession>A0A9P7ZS73</accession>
<feature type="transmembrane region" description="Helical" evidence="1">
    <location>
        <begin position="84"/>
        <end position="105"/>
    </location>
</feature>
<reference evidence="3" key="1">
    <citation type="journal article" date="2021" name="IMA Fungus">
        <title>Genomic characterization of three marine fungi, including Emericellopsis atlantica sp. nov. with signatures of a generalist lifestyle and marine biomass degradation.</title>
        <authorList>
            <person name="Hagestad O.C."/>
            <person name="Hou L."/>
            <person name="Andersen J.H."/>
            <person name="Hansen E.H."/>
            <person name="Altermark B."/>
            <person name="Li C."/>
            <person name="Kuhnert E."/>
            <person name="Cox R.J."/>
            <person name="Crous P.W."/>
            <person name="Spatafora J.W."/>
            <person name="Lail K."/>
            <person name="Amirebrahimi M."/>
            <person name="Lipzen A."/>
            <person name="Pangilinan J."/>
            <person name="Andreopoulos W."/>
            <person name="Hayes R.D."/>
            <person name="Ng V."/>
            <person name="Grigoriev I.V."/>
            <person name="Jackson S.A."/>
            <person name="Sutton T.D.S."/>
            <person name="Dobson A.D.W."/>
            <person name="Rama T."/>
        </authorList>
    </citation>
    <scope>NUCLEOTIDE SEQUENCE</scope>
    <source>
        <strain evidence="3">TS7</strain>
    </source>
</reference>
<dbReference type="Proteomes" id="UP000887229">
    <property type="component" value="Unassembled WGS sequence"/>
</dbReference>